<evidence type="ECO:0000256" key="7">
    <source>
        <dbReference type="SAM" id="MobiDB-lite"/>
    </source>
</evidence>
<evidence type="ECO:0000259" key="8">
    <source>
        <dbReference type="PROSITE" id="PS51198"/>
    </source>
</evidence>
<keyword evidence="4 6" id="KW-0067">ATP-binding</keyword>
<dbReference type="GO" id="GO:0005829">
    <property type="term" value="C:cytosol"/>
    <property type="evidence" value="ECO:0007669"/>
    <property type="project" value="TreeGrafter"/>
</dbReference>
<keyword evidence="10" id="KW-1185">Reference proteome</keyword>
<dbReference type="Gene3D" id="3.40.50.300">
    <property type="entry name" value="P-loop containing nucleotide triphosphate hydrolases"/>
    <property type="match status" value="2"/>
</dbReference>
<dbReference type="EMBL" id="CP021330">
    <property type="protein sequence ID" value="AVX05925.1"/>
    <property type="molecule type" value="Genomic_DNA"/>
</dbReference>
<dbReference type="InterPro" id="IPR000212">
    <property type="entry name" value="DNA_helicase_UvrD/REP"/>
</dbReference>
<dbReference type="GO" id="GO:0016787">
    <property type="term" value="F:hydrolase activity"/>
    <property type="evidence" value="ECO:0007669"/>
    <property type="project" value="UniProtKB-UniRule"/>
</dbReference>
<evidence type="ECO:0000256" key="6">
    <source>
        <dbReference type="PROSITE-ProRule" id="PRU00560"/>
    </source>
</evidence>
<organism evidence="9 10">
    <name type="scientific">Maritalea myrionectae</name>
    <dbReference type="NCBI Taxonomy" id="454601"/>
    <lineage>
        <taxon>Bacteria</taxon>
        <taxon>Pseudomonadati</taxon>
        <taxon>Pseudomonadota</taxon>
        <taxon>Alphaproteobacteria</taxon>
        <taxon>Hyphomicrobiales</taxon>
        <taxon>Devosiaceae</taxon>
        <taxon>Maritalea</taxon>
    </lineage>
</organism>
<feature type="region of interest" description="Disordered" evidence="7">
    <location>
        <begin position="182"/>
        <end position="230"/>
    </location>
</feature>
<comment type="caution">
    <text evidence="6">Lacks conserved residue(s) required for the propagation of feature annotation.</text>
</comment>
<dbReference type="PANTHER" id="PTHR11070:SF2">
    <property type="entry name" value="ATP-DEPENDENT DNA HELICASE SRS2"/>
    <property type="match status" value="1"/>
</dbReference>
<evidence type="ECO:0000256" key="2">
    <source>
        <dbReference type="ARBA" id="ARBA00022801"/>
    </source>
</evidence>
<feature type="domain" description="UvrD-like helicase ATP-binding" evidence="8">
    <location>
        <begin position="1"/>
        <end position="160"/>
    </location>
</feature>
<protein>
    <recommendedName>
        <fullName evidence="5">DNA 3'-5' helicase II</fullName>
    </recommendedName>
</protein>
<sequence length="332" mass="37241">MADLFEELKLARMLDNSKVLLTLAEAVMVAYEAGKKAKAQLDFDDLILALSACLPMKPMGRGWLTTGCRHHHILVDESQDTNPEQWDIIEAIAREFFAGEGAVQKKRTLFAVGDEKQSIYSFQGAEPRLFGEMGRRFARRAREAEQVWHDVPLQTSFRTQAQFWTRWIWCLKRSKTIKVLPGWRPRPATAPPAPQKPGLLRFGQPSLRPKSQSRGMNIPSKHLGTSSAPEAKLAQKVARTIEDWLTKGRQLSGHDRAVKPDDIMILVQTRGKLFKEMIKALKQRNLPNLGEDKLVVNDHIAVKDLLVLGDVMVNPADDLGAGDSAAFAPVRH</sequence>
<name>A0A2R4MIU2_9HYPH</name>
<evidence type="ECO:0000256" key="4">
    <source>
        <dbReference type="ARBA" id="ARBA00022840"/>
    </source>
</evidence>
<evidence type="ECO:0000313" key="10">
    <source>
        <dbReference type="Proteomes" id="UP000258927"/>
    </source>
</evidence>
<evidence type="ECO:0000256" key="5">
    <source>
        <dbReference type="ARBA" id="ARBA00034923"/>
    </source>
</evidence>
<dbReference type="Proteomes" id="UP000258927">
    <property type="component" value="Chromosome"/>
</dbReference>
<dbReference type="KEGG" id="mmyr:MXMO3_03422"/>
<keyword evidence="2 6" id="KW-0378">Hydrolase</keyword>
<keyword evidence="3 6" id="KW-0347">Helicase</keyword>
<dbReference type="GO" id="GO:0043138">
    <property type="term" value="F:3'-5' DNA helicase activity"/>
    <property type="evidence" value="ECO:0007669"/>
    <property type="project" value="TreeGrafter"/>
</dbReference>
<evidence type="ECO:0000256" key="3">
    <source>
        <dbReference type="ARBA" id="ARBA00022806"/>
    </source>
</evidence>
<dbReference type="PROSITE" id="PS51198">
    <property type="entry name" value="UVRD_HELICASE_ATP_BIND"/>
    <property type="match status" value="1"/>
</dbReference>
<accession>A0A2R4MIU2</accession>
<dbReference type="PANTHER" id="PTHR11070">
    <property type="entry name" value="UVRD / RECB / PCRA DNA HELICASE FAMILY MEMBER"/>
    <property type="match status" value="1"/>
</dbReference>
<reference evidence="9 10" key="1">
    <citation type="submission" date="2017-05" db="EMBL/GenBank/DDBJ databases">
        <title>Genome Analysis of Maritalea myrionectae HL2708#5.</title>
        <authorList>
            <consortium name="Cotde Inc.-PKNU"/>
            <person name="Jang D."/>
            <person name="Oh H.-M."/>
        </authorList>
    </citation>
    <scope>NUCLEOTIDE SEQUENCE [LARGE SCALE GENOMIC DNA]</scope>
    <source>
        <strain evidence="9 10">HL2708#5</strain>
    </source>
</reference>
<dbReference type="GO" id="GO:0005524">
    <property type="term" value="F:ATP binding"/>
    <property type="evidence" value="ECO:0007669"/>
    <property type="project" value="UniProtKB-UniRule"/>
</dbReference>
<proteinExistence type="predicted"/>
<gene>
    <name evidence="9" type="ORF">MXMO3_03422</name>
</gene>
<dbReference type="InterPro" id="IPR027417">
    <property type="entry name" value="P-loop_NTPase"/>
</dbReference>
<dbReference type="Pfam" id="PF00580">
    <property type="entry name" value="UvrD-helicase"/>
    <property type="match status" value="1"/>
</dbReference>
<dbReference type="InterPro" id="IPR014016">
    <property type="entry name" value="UvrD-like_ATP-bd"/>
</dbReference>
<evidence type="ECO:0000313" key="9">
    <source>
        <dbReference type="EMBL" id="AVX05925.1"/>
    </source>
</evidence>
<dbReference type="SUPFAM" id="SSF52540">
    <property type="entry name" value="P-loop containing nucleoside triphosphate hydrolases"/>
    <property type="match status" value="1"/>
</dbReference>
<dbReference type="GO" id="GO:0003677">
    <property type="term" value="F:DNA binding"/>
    <property type="evidence" value="ECO:0007669"/>
    <property type="project" value="InterPro"/>
</dbReference>
<dbReference type="GO" id="GO:0033202">
    <property type="term" value="C:DNA helicase complex"/>
    <property type="evidence" value="ECO:0007669"/>
    <property type="project" value="TreeGrafter"/>
</dbReference>
<dbReference type="GO" id="GO:0000725">
    <property type="term" value="P:recombinational repair"/>
    <property type="evidence" value="ECO:0007669"/>
    <property type="project" value="TreeGrafter"/>
</dbReference>
<evidence type="ECO:0000256" key="1">
    <source>
        <dbReference type="ARBA" id="ARBA00022741"/>
    </source>
</evidence>
<keyword evidence="1 6" id="KW-0547">Nucleotide-binding</keyword>
<dbReference type="AlphaFoldDB" id="A0A2R4MIU2"/>